<dbReference type="OrthoDB" id="3342455at2759"/>
<keyword evidence="1" id="KW-0472">Membrane</keyword>
<comment type="caution">
    <text evidence="2">The sequence shown here is derived from an EMBL/GenBank/DDBJ whole genome shotgun (WGS) entry which is preliminary data.</text>
</comment>
<keyword evidence="1" id="KW-1133">Transmembrane helix</keyword>
<dbReference type="EMBL" id="MSZU01000076">
    <property type="protein sequence ID" value="OMP87697.1"/>
    <property type="molecule type" value="Genomic_DNA"/>
</dbReference>
<feature type="transmembrane region" description="Helical" evidence="1">
    <location>
        <begin position="79"/>
        <end position="97"/>
    </location>
</feature>
<sequence length="341" mass="38469">MLVTTLRFISVHHAFVVPLSFTALGWPGLQAHQALTRSPHHHHHHSSLPRKQNANGLYSVNPFKAHSDPTVERVVTLKILTAISYIVVVVHAFYYTFAKPHEGKGPRHTIWGQNSAHHTPFSMNPIITSIYWIVLFILQIGYSWHLYSAERETVKAATNVGGHFIVHNLFLFGFIQLWVRSFFWLGELLLVLNFFNLSAAYFRHSTTPRAIHIAVVSGPLAWNFVALYWCGAAAVHAHNLPARIVANIFIWGILVYGGFFLVVYKDYTMGFELSVLAAAIGVSQFFTKIIAFQWIFAFVIMTLLFVLSLAVGVPGFFGQDPFKRGEIVSEDRERAPLLADD</sequence>
<feature type="transmembrane region" description="Helical" evidence="1">
    <location>
        <begin position="214"/>
        <end position="238"/>
    </location>
</feature>
<evidence type="ECO:0008006" key="4">
    <source>
        <dbReference type="Google" id="ProtNLM"/>
    </source>
</evidence>
<dbReference type="PANTHER" id="PTHR37992">
    <property type="entry name" value="EXPRESSED PROTEIN"/>
    <property type="match status" value="1"/>
</dbReference>
<feature type="transmembrane region" description="Helical" evidence="1">
    <location>
        <begin position="244"/>
        <end position="264"/>
    </location>
</feature>
<dbReference type="PANTHER" id="PTHR37992:SF1">
    <property type="entry name" value="DUF1774-DOMAIN-CONTAINING PROTEIN"/>
    <property type="match status" value="1"/>
</dbReference>
<keyword evidence="1" id="KW-0812">Transmembrane</keyword>
<evidence type="ECO:0000313" key="2">
    <source>
        <dbReference type="EMBL" id="OMP87697.1"/>
    </source>
</evidence>
<feature type="transmembrane region" description="Helical" evidence="1">
    <location>
        <begin position="126"/>
        <end position="144"/>
    </location>
</feature>
<gene>
    <name evidence="2" type="ORF">BK809_0007784</name>
</gene>
<feature type="transmembrane region" description="Helical" evidence="1">
    <location>
        <begin position="181"/>
        <end position="202"/>
    </location>
</feature>
<dbReference type="Pfam" id="PF08611">
    <property type="entry name" value="DUF1774"/>
    <property type="match status" value="1"/>
</dbReference>
<dbReference type="Proteomes" id="UP000190776">
    <property type="component" value="Unassembled WGS sequence"/>
</dbReference>
<reference evidence="2 3" key="1">
    <citation type="submission" date="2017-01" db="EMBL/GenBank/DDBJ databases">
        <title>Draft genome sequence of Diplodia seriata F98.1, a fungal species involved in grapevine trunk diseases.</title>
        <authorList>
            <person name="Robert-Siegwald G."/>
            <person name="Vallet J."/>
            <person name="Abou-Mansour E."/>
            <person name="Xu J."/>
            <person name="Rey P."/>
            <person name="Bertsch C."/>
            <person name="Rego C."/>
            <person name="Larignon P."/>
            <person name="Fontaine F."/>
            <person name="Lebrun M.-H."/>
        </authorList>
    </citation>
    <scope>NUCLEOTIDE SEQUENCE [LARGE SCALE GENOMIC DNA]</scope>
    <source>
        <strain evidence="2 3">F98.1</strain>
    </source>
</reference>
<evidence type="ECO:0000313" key="3">
    <source>
        <dbReference type="Proteomes" id="UP000190776"/>
    </source>
</evidence>
<dbReference type="AlphaFoldDB" id="A0A1S8BJM2"/>
<feature type="transmembrane region" description="Helical" evidence="1">
    <location>
        <begin position="296"/>
        <end position="317"/>
    </location>
</feature>
<accession>A0A1S8BJM2</accession>
<dbReference type="InterPro" id="IPR013920">
    <property type="entry name" value="DUF1774_fun"/>
</dbReference>
<proteinExistence type="predicted"/>
<protein>
    <recommendedName>
        <fullName evidence="4">Atp synthase f0</fullName>
    </recommendedName>
</protein>
<name>A0A1S8BJM2_9PEZI</name>
<feature type="transmembrane region" description="Helical" evidence="1">
    <location>
        <begin position="156"/>
        <end position="175"/>
    </location>
</feature>
<evidence type="ECO:0000256" key="1">
    <source>
        <dbReference type="SAM" id="Phobius"/>
    </source>
</evidence>
<organism evidence="2 3">
    <name type="scientific">Diplodia seriata</name>
    <dbReference type="NCBI Taxonomy" id="420778"/>
    <lineage>
        <taxon>Eukaryota</taxon>
        <taxon>Fungi</taxon>
        <taxon>Dikarya</taxon>
        <taxon>Ascomycota</taxon>
        <taxon>Pezizomycotina</taxon>
        <taxon>Dothideomycetes</taxon>
        <taxon>Dothideomycetes incertae sedis</taxon>
        <taxon>Botryosphaeriales</taxon>
        <taxon>Botryosphaeriaceae</taxon>
        <taxon>Diplodia</taxon>
    </lineage>
</organism>